<reference evidence="26 27" key="1">
    <citation type="submission" date="2024-06" db="EMBL/GenBank/DDBJ databases">
        <authorList>
            <person name="Pan Q."/>
            <person name="Wen M."/>
            <person name="Jouanno E."/>
            <person name="Zahm M."/>
            <person name="Klopp C."/>
            <person name="Cabau C."/>
            <person name="Louis A."/>
            <person name="Berthelot C."/>
            <person name="Parey E."/>
            <person name="Roest Crollius H."/>
            <person name="Montfort J."/>
            <person name="Robinson-Rechavi M."/>
            <person name="Bouchez O."/>
            <person name="Lampietro C."/>
            <person name="Lopez Roques C."/>
            <person name="Donnadieu C."/>
            <person name="Postlethwait J."/>
            <person name="Bobe J."/>
            <person name="Verreycken H."/>
            <person name="Guiguen Y."/>
        </authorList>
    </citation>
    <scope>NUCLEOTIDE SEQUENCE [LARGE SCALE GENOMIC DNA]</scope>
    <source>
        <strain evidence="26">Up_M1</strain>
        <tissue evidence="26">Testis</tissue>
    </source>
</reference>
<dbReference type="GO" id="GO:0005509">
    <property type="term" value="F:calcium ion binding"/>
    <property type="evidence" value="ECO:0007669"/>
    <property type="project" value="UniProtKB-UniRule"/>
</dbReference>
<feature type="chain" id="PRO_5044771310" description="Protocadherin-8" evidence="24">
    <location>
        <begin position="25"/>
        <end position="970"/>
    </location>
</feature>
<feature type="domain" description="Cadherin" evidence="25">
    <location>
        <begin position="241"/>
        <end position="348"/>
    </location>
</feature>
<dbReference type="EMBL" id="JAGEUA010000004">
    <property type="protein sequence ID" value="KAL0985561.1"/>
    <property type="molecule type" value="Genomic_DNA"/>
</dbReference>
<dbReference type="PROSITE" id="PS00232">
    <property type="entry name" value="CADHERIN_1"/>
    <property type="match status" value="4"/>
</dbReference>
<keyword evidence="4" id="KW-0597">Phosphoprotein</keyword>
<evidence type="ECO:0000256" key="3">
    <source>
        <dbReference type="ARBA" id="ARBA00022475"/>
    </source>
</evidence>
<dbReference type="AlphaFoldDB" id="A0ABD0WYS8"/>
<dbReference type="InterPro" id="IPR013164">
    <property type="entry name" value="Cadherin_N"/>
</dbReference>
<feature type="domain" description="Cadherin" evidence="25">
    <location>
        <begin position="460"/>
        <end position="570"/>
    </location>
</feature>
<evidence type="ECO:0000256" key="7">
    <source>
        <dbReference type="ARBA" id="ARBA00022737"/>
    </source>
</evidence>
<gene>
    <name evidence="26" type="ORF">UPYG_G00158620</name>
</gene>
<evidence type="ECO:0000256" key="10">
    <source>
        <dbReference type="ARBA" id="ARBA00022989"/>
    </source>
</evidence>
<dbReference type="PROSITE" id="PS50268">
    <property type="entry name" value="CADHERIN_2"/>
    <property type="match status" value="6"/>
</dbReference>
<evidence type="ECO:0000256" key="2">
    <source>
        <dbReference type="ARBA" id="ARBA00004279"/>
    </source>
</evidence>
<evidence type="ECO:0000256" key="11">
    <source>
        <dbReference type="ARBA" id="ARBA00023018"/>
    </source>
</evidence>
<keyword evidence="15" id="KW-0966">Cell projection</keyword>
<evidence type="ECO:0000256" key="17">
    <source>
        <dbReference type="ARBA" id="ARBA00034111"/>
    </source>
</evidence>
<dbReference type="Proteomes" id="UP001557470">
    <property type="component" value="Unassembled WGS sequence"/>
</dbReference>
<dbReference type="FunFam" id="2.60.40.60:FF:000007">
    <property type="entry name" value="Protocadherin alpha 2"/>
    <property type="match status" value="1"/>
</dbReference>
<dbReference type="GO" id="GO:0009653">
    <property type="term" value="P:anatomical structure morphogenesis"/>
    <property type="evidence" value="ECO:0007669"/>
    <property type="project" value="UniProtKB-ARBA"/>
</dbReference>
<evidence type="ECO:0000256" key="13">
    <source>
        <dbReference type="ARBA" id="ARBA00023180"/>
    </source>
</evidence>
<comment type="subcellular location">
    <subcellularLocation>
        <location evidence="1">Cell membrane</location>
        <topology evidence="1">Single-pass type I membrane protein</topology>
    </subcellularLocation>
    <subcellularLocation>
        <location evidence="2">Cell projection</location>
        <location evidence="2">Dendrite</location>
    </subcellularLocation>
    <subcellularLocation>
        <location evidence="16">Postsynaptic cell membrane</location>
    </subcellularLocation>
    <subcellularLocation>
        <location evidence="17">Presynaptic cell membrane</location>
    </subcellularLocation>
</comment>
<dbReference type="GO" id="GO:0007155">
    <property type="term" value="P:cell adhesion"/>
    <property type="evidence" value="ECO:0007669"/>
    <property type="project" value="UniProtKB-KW"/>
</dbReference>
<dbReference type="GO" id="GO:0045211">
    <property type="term" value="C:postsynaptic membrane"/>
    <property type="evidence" value="ECO:0007669"/>
    <property type="project" value="UniProtKB-SubCell"/>
</dbReference>
<dbReference type="PANTHER" id="PTHR24028">
    <property type="entry name" value="CADHERIN-87A"/>
    <property type="match status" value="1"/>
</dbReference>
<evidence type="ECO:0000313" key="27">
    <source>
        <dbReference type="Proteomes" id="UP001557470"/>
    </source>
</evidence>
<dbReference type="Gene3D" id="2.60.40.60">
    <property type="entry name" value="Cadherins"/>
    <property type="match status" value="6"/>
</dbReference>
<evidence type="ECO:0000256" key="4">
    <source>
        <dbReference type="ARBA" id="ARBA00022553"/>
    </source>
</evidence>
<dbReference type="PRINTS" id="PR00205">
    <property type="entry name" value="CADHERIN"/>
</dbReference>
<keyword evidence="3" id="KW-1003">Cell membrane</keyword>
<dbReference type="FunFam" id="2.60.40.60:FF:000003">
    <property type="entry name" value="Protocadherin alpha 2"/>
    <property type="match status" value="1"/>
</dbReference>
<dbReference type="SUPFAM" id="SSF49313">
    <property type="entry name" value="Cadherin-like"/>
    <property type="match status" value="5"/>
</dbReference>
<keyword evidence="6 24" id="KW-0732">Signal</keyword>
<keyword evidence="8 21" id="KW-0106">Calcium</keyword>
<proteinExistence type="predicted"/>
<sequence length="970" mass="106525">MGFCGIRGVGECFVLAVLFYSVQSTTTKYYTYEEDAPGTEIGNLSQDLKIDPAEDPETSFRFMQETNSSVILMREIDGLLTVGESIDREQLCPRSPRCFVTFDIVAFSKEKFQLIHVEIEVKDINDNSPQFLHNETIVEISENVLVDSRFPLDIAVDHDVGNNYIQSYHISPSSHFRVEVRSREDGVKYPELVLVKPLDREAEDSYTIEVTATDGGEPNRSGSMTVNIKVLDFNDNSPTFEHNSLKVELYEDSPIGYQVLKVHAFDPDDGVNGEVVYGFVEDPSSEAKSIFNIDRISGAVTLKTLVDYEKKRSYELNIEASDLGTNSIPSTCKIVVDIVDVNDNAPEITIKPMTSTSDGVAYITEAAAAESFVALISTSDSDSGSNGYVRSSIHGHEHFKLQQAYGDTFMIITTTTLDREKIPEYNLTVLAEDLGTPPFKTVRQYTIRVTDENDNAPLFSKSIYEVSVMENNIPGSYITTVVARDLDVGKNAKVSYTLVDSEVLGGGSISTYVSIDPVSGSLYSLRSFDFETLQQIEFTIQADDKGSPQLSSTSVIRLKVVDQNDNYPYFTSPILTNDSAEIQLPVRAPPGYLAVRVQGEDQDQGLNGELSYRLVQGDSKLFSINKDSGEVALKQSVTSVVGDILEIKIAVSDNGRSPLSSSATIRFVVTDSQPSDDQLVIVSRSSDEGSGGPDASVVVIIVLGGGCALLLIAIAMVVITCKLNRGGKDLHPKGDATHSMFDSRRHPRLNCTEPNMYGGSRGFLNERTSSSLADSGLYEEKSGDLETQMFLPPKPFLPTSIWQGEKYCLQMSSIDQQSVKDSGKGDSDFNDSDSDISGDGGRRGLSTFQPWAKSSSHAANTLAVDWQGTYCVIPTQSFQPPRDNAYTIGFSQATAYNHPLTHPYAWKDSGYNTSLPRTRSPLQSFPHHTGTLPSYFAHQRRQCAAGLSEIQEHNQDTMTVATISEVATIF</sequence>
<keyword evidence="14" id="KW-0628">Postsynaptic cell membrane</keyword>
<protein>
    <recommendedName>
        <fullName evidence="20">Protocadherin-8</fullName>
    </recommendedName>
</protein>
<dbReference type="FunFam" id="2.60.40.60:FF:000120">
    <property type="entry name" value="Protocadherin 8"/>
    <property type="match status" value="1"/>
</dbReference>
<dbReference type="GO" id="GO:0042734">
    <property type="term" value="C:presynaptic membrane"/>
    <property type="evidence" value="ECO:0007669"/>
    <property type="project" value="UniProtKB-SubCell"/>
</dbReference>
<dbReference type="InterPro" id="IPR050174">
    <property type="entry name" value="Protocadherin/Cadherin-CA"/>
</dbReference>
<keyword evidence="13" id="KW-0325">Glycoprotein</keyword>
<dbReference type="FunFam" id="2.60.40.60:FF:000002">
    <property type="entry name" value="Protocadherin alpha 2"/>
    <property type="match status" value="1"/>
</dbReference>
<comment type="subunit">
    <text evidence="19">The N-terminal extracellular domain forms homophilic interactions; these interactions activate p38 MAPK via TAOK2 and trigger endocytosis. Interacts with CDH2; this interaction may lead to CDH2 cointernalization. Interacts with CDH11. Interacts with TAOK2.</text>
</comment>
<evidence type="ECO:0000256" key="5">
    <source>
        <dbReference type="ARBA" id="ARBA00022692"/>
    </source>
</evidence>
<keyword evidence="9" id="KW-0130">Cell adhesion</keyword>
<keyword evidence="12 23" id="KW-0472">Membrane</keyword>
<feature type="domain" description="Cadherin" evidence="25">
    <location>
        <begin position="33"/>
        <end position="131"/>
    </location>
</feature>
<comment type="caution">
    <text evidence="26">The sequence shown here is derived from an EMBL/GenBank/DDBJ whole genome shotgun (WGS) entry which is preliminary data.</text>
</comment>
<comment type="function">
    <text evidence="18">Calcium-dependent cell-adhesion protein. May play a role in activity-induced synaptic reorganization underlying long term memory. Could be involved in CDH2 internalization through TAOK2/p38 MAPK pathway. In hippocampal neurons, may play a role in the down-regulation of dendritic spines, maybe through its action on CDH2 endocytosis.</text>
</comment>
<feature type="domain" description="Cadherin" evidence="25">
    <location>
        <begin position="363"/>
        <end position="459"/>
    </location>
</feature>
<name>A0ABD0WYS8_UMBPY</name>
<evidence type="ECO:0000256" key="16">
    <source>
        <dbReference type="ARBA" id="ARBA00034100"/>
    </source>
</evidence>
<dbReference type="InterPro" id="IPR002126">
    <property type="entry name" value="Cadherin-like_dom"/>
</dbReference>
<keyword evidence="5 23" id="KW-0812">Transmembrane</keyword>
<evidence type="ECO:0000256" key="15">
    <source>
        <dbReference type="ARBA" id="ARBA00023273"/>
    </source>
</evidence>
<feature type="transmembrane region" description="Helical" evidence="23">
    <location>
        <begin position="695"/>
        <end position="719"/>
    </location>
</feature>
<dbReference type="Pfam" id="PF00028">
    <property type="entry name" value="Cadherin"/>
    <property type="match status" value="5"/>
</dbReference>
<evidence type="ECO:0000256" key="9">
    <source>
        <dbReference type="ARBA" id="ARBA00022889"/>
    </source>
</evidence>
<evidence type="ECO:0000256" key="20">
    <source>
        <dbReference type="ARBA" id="ARBA00067805"/>
    </source>
</evidence>
<keyword evidence="27" id="KW-1185">Reference proteome</keyword>
<dbReference type="FunFam" id="2.60.40.60:FF:000117">
    <property type="entry name" value="protocadherin-8 isoform X1"/>
    <property type="match status" value="1"/>
</dbReference>
<accession>A0ABD0WYS8</accession>
<dbReference type="FunFam" id="2.60.40.60:FF:000001">
    <property type="entry name" value="Protocadherin alpha 2"/>
    <property type="match status" value="1"/>
</dbReference>
<feature type="domain" description="Cadherin" evidence="25">
    <location>
        <begin position="576"/>
        <end position="679"/>
    </location>
</feature>
<dbReference type="SMART" id="SM00112">
    <property type="entry name" value="CA"/>
    <property type="match status" value="6"/>
</dbReference>
<evidence type="ECO:0000256" key="21">
    <source>
        <dbReference type="PROSITE-ProRule" id="PRU00043"/>
    </source>
</evidence>
<evidence type="ECO:0000256" key="12">
    <source>
        <dbReference type="ARBA" id="ARBA00023136"/>
    </source>
</evidence>
<dbReference type="InterPro" id="IPR020894">
    <property type="entry name" value="Cadherin_CS"/>
</dbReference>
<evidence type="ECO:0000256" key="19">
    <source>
        <dbReference type="ARBA" id="ARBA00064553"/>
    </source>
</evidence>
<keyword evidence="11" id="KW-0770">Synapse</keyword>
<feature type="region of interest" description="Disordered" evidence="22">
    <location>
        <begin position="732"/>
        <end position="764"/>
    </location>
</feature>
<evidence type="ECO:0000313" key="26">
    <source>
        <dbReference type="EMBL" id="KAL0985561.1"/>
    </source>
</evidence>
<dbReference type="GO" id="GO:0030425">
    <property type="term" value="C:dendrite"/>
    <property type="evidence" value="ECO:0007669"/>
    <property type="project" value="UniProtKB-SubCell"/>
</dbReference>
<dbReference type="InterPro" id="IPR015919">
    <property type="entry name" value="Cadherin-like_sf"/>
</dbReference>
<feature type="region of interest" description="Disordered" evidence="22">
    <location>
        <begin position="818"/>
        <end position="845"/>
    </location>
</feature>
<evidence type="ECO:0000256" key="18">
    <source>
        <dbReference type="ARBA" id="ARBA00056898"/>
    </source>
</evidence>
<evidence type="ECO:0000256" key="6">
    <source>
        <dbReference type="ARBA" id="ARBA00022729"/>
    </source>
</evidence>
<evidence type="ECO:0000256" key="24">
    <source>
        <dbReference type="SAM" id="SignalP"/>
    </source>
</evidence>
<evidence type="ECO:0000259" key="25">
    <source>
        <dbReference type="PROSITE" id="PS50268"/>
    </source>
</evidence>
<organism evidence="26 27">
    <name type="scientific">Umbra pygmaea</name>
    <name type="common">Eastern mudminnow</name>
    <dbReference type="NCBI Taxonomy" id="75934"/>
    <lineage>
        <taxon>Eukaryota</taxon>
        <taxon>Metazoa</taxon>
        <taxon>Chordata</taxon>
        <taxon>Craniata</taxon>
        <taxon>Vertebrata</taxon>
        <taxon>Euteleostomi</taxon>
        <taxon>Actinopterygii</taxon>
        <taxon>Neopterygii</taxon>
        <taxon>Teleostei</taxon>
        <taxon>Protacanthopterygii</taxon>
        <taxon>Esociformes</taxon>
        <taxon>Umbridae</taxon>
        <taxon>Umbra</taxon>
    </lineage>
</organism>
<feature type="signal peptide" evidence="24">
    <location>
        <begin position="1"/>
        <end position="24"/>
    </location>
</feature>
<keyword evidence="10 23" id="KW-1133">Transmembrane helix</keyword>
<dbReference type="CDD" id="cd11304">
    <property type="entry name" value="Cadherin_repeat"/>
    <property type="match status" value="6"/>
</dbReference>
<dbReference type="Pfam" id="PF08266">
    <property type="entry name" value="Cadherin_2"/>
    <property type="match status" value="1"/>
</dbReference>
<evidence type="ECO:0000256" key="1">
    <source>
        <dbReference type="ARBA" id="ARBA00004251"/>
    </source>
</evidence>
<evidence type="ECO:0000256" key="23">
    <source>
        <dbReference type="SAM" id="Phobius"/>
    </source>
</evidence>
<feature type="domain" description="Cadherin" evidence="25">
    <location>
        <begin position="132"/>
        <end position="240"/>
    </location>
</feature>
<feature type="compositionally biased region" description="Basic and acidic residues" evidence="22">
    <location>
        <begin position="732"/>
        <end position="744"/>
    </location>
</feature>
<evidence type="ECO:0000256" key="14">
    <source>
        <dbReference type="ARBA" id="ARBA00023257"/>
    </source>
</evidence>
<evidence type="ECO:0000256" key="22">
    <source>
        <dbReference type="SAM" id="MobiDB-lite"/>
    </source>
</evidence>
<keyword evidence="7" id="KW-0677">Repeat</keyword>
<dbReference type="PANTHER" id="PTHR24028:SF244">
    <property type="entry name" value="PARAXIAL PROTOCADHERIN"/>
    <property type="match status" value="1"/>
</dbReference>
<evidence type="ECO:0000256" key="8">
    <source>
        <dbReference type="ARBA" id="ARBA00022837"/>
    </source>
</evidence>